<dbReference type="PANTHER" id="PTHR30222">
    <property type="entry name" value="SPERMIDINE/PUTRESCINE-BINDING PERIPLASMIC PROTEIN"/>
    <property type="match status" value="1"/>
</dbReference>
<dbReference type="InterPro" id="IPR001188">
    <property type="entry name" value="Sperm_putr-bd"/>
</dbReference>
<comment type="subcellular location">
    <subcellularLocation>
        <location evidence="1">Periplasm</location>
    </subcellularLocation>
</comment>
<evidence type="ECO:0000256" key="4">
    <source>
        <dbReference type="ARBA" id="ARBA00022764"/>
    </source>
</evidence>
<dbReference type="GO" id="GO:0019808">
    <property type="term" value="F:polyamine binding"/>
    <property type="evidence" value="ECO:0007669"/>
    <property type="project" value="InterPro"/>
</dbReference>
<feature type="binding site" evidence="5">
    <location>
        <position position="92"/>
    </location>
    <ligand>
        <name>spermidine</name>
        <dbReference type="ChEBI" id="CHEBI:57834"/>
    </ligand>
</feature>
<keyword evidence="3" id="KW-0732">Signal</keyword>
<keyword evidence="4" id="KW-0574">Periplasm</keyword>
<dbReference type="Proteomes" id="UP000217065">
    <property type="component" value="Unassembled WGS sequence"/>
</dbReference>
<dbReference type="PRINTS" id="PR00909">
    <property type="entry name" value="SPERMDNBNDNG"/>
</dbReference>
<accession>A0A264W6D1</accession>
<dbReference type="EMBL" id="NOKQ01000134">
    <property type="protein sequence ID" value="OZS79146.1"/>
    <property type="molecule type" value="Genomic_DNA"/>
</dbReference>
<gene>
    <name evidence="6" type="ORF">CF394_01625</name>
</gene>
<dbReference type="PANTHER" id="PTHR30222:SF17">
    <property type="entry name" value="SPERMIDINE_PUTRESCINE-BINDING PERIPLASMIC PROTEIN"/>
    <property type="match status" value="1"/>
</dbReference>
<dbReference type="CDD" id="cd13663">
    <property type="entry name" value="PBP2_PotD_PotF_like_2"/>
    <property type="match status" value="1"/>
</dbReference>
<keyword evidence="2" id="KW-0813">Transport</keyword>
<proteinExistence type="predicted"/>
<dbReference type="AlphaFoldDB" id="A0A264W6D1"/>
<reference evidence="6 7" key="1">
    <citation type="submission" date="2017-07" db="EMBL/GenBank/DDBJ databases">
        <title>Tetzosporium hominis gen.nov. sp.nov.</title>
        <authorList>
            <person name="Tetz G."/>
            <person name="Tetz V."/>
        </authorList>
    </citation>
    <scope>NUCLEOTIDE SEQUENCE [LARGE SCALE GENOMIC DNA]</scope>
    <source>
        <strain evidence="6 7">VT-49</strain>
    </source>
</reference>
<sequence>MKSLVQTTIVLLAAVALLFYVNSQLNDSSSKASSDTITVFNWGEYIDPELVDRFEEETGIRVIYETFDSNEAMLTKIQQGGTRYDVAMPSEYMIEKMKEEDLLIPIDQSKLPNLQNIDPYFLDLPFDPGNQYSIPYFWGTVGIAFNPTLLDGQTFESWDELWSPELKQEVILVDGAREVMGMGLNTLGYSLNSTDETELRAATDRLKEMGPNVKAIIGDEIVETMRRGEAAIALVWSGQAADIMYVNEDIDYSVPEEGSNLWFDNMIIPKTAGNVEGAHKFINFMLDAEVAAQNADYVGYSTPNTAAIELMDPEVTGDTRFYPTEEMRERLEVYQNLGPEKLGLYNELFLEFKMSMNQN</sequence>
<comment type="caution">
    <text evidence="6">The sequence shown here is derived from an EMBL/GenBank/DDBJ whole genome shotgun (WGS) entry which is preliminary data.</text>
</comment>
<name>A0A264W6D1_9BACL</name>
<evidence type="ECO:0000313" key="6">
    <source>
        <dbReference type="EMBL" id="OZS79146.1"/>
    </source>
</evidence>
<evidence type="ECO:0000256" key="5">
    <source>
        <dbReference type="PIRSR" id="PIRSR019574-1"/>
    </source>
</evidence>
<dbReference type="InterPro" id="IPR006059">
    <property type="entry name" value="SBP"/>
</dbReference>
<dbReference type="PIRSF" id="PIRSF019574">
    <property type="entry name" value="Periplasmic_polyamine_BP"/>
    <property type="match status" value="1"/>
</dbReference>
<dbReference type="Pfam" id="PF13416">
    <property type="entry name" value="SBP_bac_8"/>
    <property type="match status" value="1"/>
</dbReference>
<evidence type="ECO:0000256" key="1">
    <source>
        <dbReference type="ARBA" id="ARBA00004418"/>
    </source>
</evidence>
<dbReference type="GO" id="GO:0042597">
    <property type="term" value="C:periplasmic space"/>
    <property type="evidence" value="ECO:0007669"/>
    <property type="project" value="UniProtKB-SubCell"/>
</dbReference>
<organism evidence="6 7">
    <name type="scientific">Tetzosporium hominis</name>
    <dbReference type="NCBI Taxonomy" id="2020506"/>
    <lineage>
        <taxon>Bacteria</taxon>
        <taxon>Bacillati</taxon>
        <taxon>Bacillota</taxon>
        <taxon>Bacilli</taxon>
        <taxon>Bacillales</taxon>
        <taxon>Caryophanaceae</taxon>
        <taxon>Tetzosporium</taxon>
    </lineage>
</organism>
<protein>
    <submittedName>
        <fullName evidence="6">Spermidine/putrescine ABC transporter substrate-binding protein</fullName>
    </submittedName>
</protein>
<keyword evidence="7" id="KW-1185">Reference proteome</keyword>
<evidence type="ECO:0000256" key="2">
    <source>
        <dbReference type="ARBA" id="ARBA00022448"/>
    </source>
</evidence>
<dbReference type="OrthoDB" id="9769319at2"/>
<evidence type="ECO:0000256" key="3">
    <source>
        <dbReference type="ARBA" id="ARBA00022729"/>
    </source>
</evidence>
<dbReference type="SUPFAM" id="SSF53850">
    <property type="entry name" value="Periplasmic binding protein-like II"/>
    <property type="match status" value="1"/>
</dbReference>
<evidence type="ECO:0000313" key="7">
    <source>
        <dbReference type="Proteomes" id="UP000217065"/>
    </source>
</evidence>
<dbReference type="Gene3D" id="3.40.190.10">
    <property type="entry name" value="Periplasmic binding protein-like II"/>
    <property type="match status" value="2"/>
</dbReference>
<feature type="binding site" evidence="5">
    <location>
        <position position="44"/>
    </location>
    <ligand>
        <name>spermidine</name>
        <dbReference type="ChEBI" id="CHEBI:57834"/>
    </ligand>
</feature>
<dbReference type="GO" id="GO:0015846">
    <property type="term" value="P:polyamine transport"/>
    <property type="evidence" value="ECO:0007669"/>
    <property type="project" value="InterPro"/>
</dbReference>
<dbReference type="RefSeq" id="WP_094941525.1">
    <property type="nucleotide sequence ID" value="NZ_NOKQ01000134.1"/>
</dbReference>